<protein>
    <recommendedName>
        <fullName evidence="2">UBA domain-containing protein</fullName>
    </recommendedName>
</protein>
<gene>
    <name evidence="3" type="ORF">HERI1096_LOCUS3745</name>
</gene>
<name>A0A7S3AH74_9EUKA</name>
<dbReference type="InterPro" id="IPR015940">
    <property type="entry name" value="UBA"/>
</dbReference>
<feature type="domain" description="UBA" evidence="2">
    <location>
        <begin position="190"/>
        <end position="232"/>
    </location>
</feature>
<accession>A0A7S3AH74</accession>
<reference evidence="3" key="1">
    <citation type="submission" date="2021-01" db="EMBL/GenBank/DDBJ databases">
        <authorList>
            <person name="Corre E."/>
            <person name="Pelletier E."/>
            <person name="Niang G."/>
            <person name="Scheremetjew M."/>
            <person name="Finn R."/>
            <person name="Kale V."/>
            <person name="Holt S."/>
            <person name="Cochrane G."/>
            <person name="Meng A."/>
            <person name="Brown T."/>
            <person name="Cohen L."/>
        </authorList>
    </citation>
    <scope>NUCLEOTIDE SEQUENCE</scope>
    <source>
        <strain evidence="3">CCMP281</strain>
    </source>
</reference>
<organism evidence="3">
    <name type="scientific">Haptolina ericina</name>
    <dbReference type="NCBI Taxonomy" id="156174"/>
    <lineage>
        <taxon>Eukaryota</taxon>
        <taxon>Haptista</taxon>
        <taxon>Haptophyta</taxon>
        <taxon>Prymnesiophyceae</taxon>
        <taxon>Prymnesiales</taxon>
        <taxon>Prymnesiaceae</taxon>
        <taxon>Haptolina</taxon>
    </lineage>
</organism>
<evidence type="ECO:0000259" key="2">
    <source>
        <dbReference type="PROSITE" id="PS50030"/>
    </source>
</evidence>
<dbReference type="InterPro" id="IPR009060">
    <property type="entry name" value="UBA-like_sf"/>
</dbReference>
<evidence type="ECO:0000313" key="3">
    <source>
        <dbReference type="EMBL" id="CAE0103087.1"/>
    </source>
</evidence>
<dbReference type="PROSITE" id="PS50030">
    <property type="entry name" value="UBA"/>
    <property type="match status" value="1"/>
</dbReference>
<dbReference type="AlphaFoldDB" id="A0A7S3AH74"/>
<dbReference type="SUPFAM" id="SSF46934">
    <property type="entry name" value="UBA-like"/>
    <property type="match status" value="1"/>
</dbReference>
<dbReference type="Gene3D" id="1.10.8.10">
    <property type="entry name" value="DNA helicase RuvA subunit, C-terminal domain"/>
    <property type="match status" value="1"/>
</dbReference>
<sequence length="232" mass="23747">MEDGWGGSAGGADHRTYEGTLEDAHVLGAHAHGGACGGVAYEVAAHSGAGGGAYREVGECAYGVACGGLHRELYGAEGDGIEDWVLAQTLALSSAYGAADPDPGRKDAAAPRDGGFHSNPQHRQHLPTLQRAAAPQGDGMRAESAPVVPDGRAQPLGWAASDGVADGTGSRDMAGSCDTARSCDTMGARGMGSQWVPQLEMLTAMGFPWEQSLEMLSLCDGDTETAIQLMCS</sequence>
<dbReference type="EMBL" id="HBHX01006792">
    <property type="protein sequence ID" value="CAE0103087.1"/>
    <property type="molecule type" value="Transcribed_RNA"/>
</dbReference>
<evidence type="ECO:0000256" key="1">
    <source>
        <dbReference type="SAM" id="MobiDB-lite"/>
    </source>
</evidence>
<feature type="region of interest" description="Disordered" evidence="1">
    <location>
        <begin position="97"/>
        <end position="145"/>
    </location>
</feature>
<dbReference type="CDD" id="cd14270">
    <property type="entry name" value="UBA"/>
    <property type="match status" value="1"/>
</dbReference>
<proteinExistence type="predicted"/>